<reference evidence="3 4" key="1">
    <citation type="submission" date="2016-03" db="EMBL/GenBank/DDBJ databases">
        <title>Complete genome sequence of a soil Actinobacterium, Nocardioides dokdonensis FR1436.</title>
        <authorList>
            <person name="Kwon S.-K."/>
            <person name="Kim K."/>
            <person name="Kim J.F."/>
        </authorList>
    </citation>
    <scope>NUCLEOTIDE SEQUENCE [LARGE SCALE GENOMIC DNA]</scope>
    <source>
        <strain evidence="3 4">FR1436</strain>
    </source>
</reference>
<sequence>MRAPTVGGTVTPMRAASLVVPLVTLALGVSACGGDGADRDGRDEPRGLVSSTSATGANGASDEPQAAYLAWLEALEAEDAEAACARHAPDLTISLRFEAILLDRAELGDPCTGFVALLWEDPLREFDPLSLETTRATREKATVAASFAAGSETAELVYHRAQWRVLRTEPRLEATEGASSQAPQRWVRAWCDLELGADRERVVEQMGDPSGEYTIDNGGEPQLWWAQDQYDFRAYLDAQGAVLDLVGDYDALGAADREQLDCPELR</sequence>
<dbReference type="Proteomes" id="UP000077868">
    <property type="component" value="Chromosome"/>
</dbReference>
<keyword evidence="4" id="KW-1185">Reference proteome</keyword>
<dbReference type="PATRIC" id="fig|1300347.3.peg.2963"/>
<evidence type="ECO:0008006" key="5">
    <source>
        <dbReference type="Google" id="ProtNLM"/>
    </source>
</evidence>
<gene>
    <name evidence="3" type="ORF">I601_2965</name>
</gene>
<evidence type="ECO:0000313" key="4">
    <source>
        <dbReference type="Proteomes" id="UP000077868"/>
    </source>
</evidence>
<feature type="compositionally biased region" description="Basic and acidic residues" evidence="1">
    <location>
        <begin position="36"/>
        <end position="46"/>
    </location>
</feature>
<dbReference type="EMBL" id="CP015079">
    <property type="protein sequence ID" value="ANH39376.1"/>
    <property type="molecule type" value="Genomic_DNA"/>
</dbReference>
<evidence type="ECO:0000256" key="1">
    <source>
        <dbReference type="SAM" id="MobiDB-lite"/>
    </source>
</evidence>
<feature type="compositionally biased region" description="Low complexity" evidence="1">
    <location>
        <begin position="50"/>
        <end position="61"/>
    </location>
</feature>
<dbReference type="STRING" id="1300347.I601_2965"/>
<accession>A0A1A9GMS3</accession>
<evidence type="ECO:0000313" key="3">
    <source>
        <dbReference type="EMBL" id="ANH39376.1"/>
    </source>
</evidence>
<organism evidence="3 4">
    <name type="scientific">Nocardioides dokdonensis FR1436</name>
    <dbReference type="NCBI Taxonomy" id="1300347"/>
    <lineage>
        <taxon>Bacteria</taxon>
        <taxon>Bacillati</taxon>
        <taxon>Actinomycetota</taxon>
        <taxon>Actinomycetes</taxon>
        <taxon>Propionibacteriales</taxon>
        <taxon>Nocardioidaceae</taxon>
        <taxon>Nocardioides</taxon>
    </lineage>
</organism>
<evidence type="ECO:0000256" key="2">
    <source>
        <dbReference type="SAM" id="SignalP"/>
    </source>
</evidence>
<name>A0A1A9GMS3_9ACTN</name>
<dbReference type="AlphaFoldDB" id="A0A1A9GMS3"/>
<feature type="region of interest" description="Disordered" evidence="1">
    <location>
        <begin position="34"/>
        <end position="61"/>
    </location>
</feature>
<proteinExistence type="predicted"/>
<protein>
    <recommendedName>
        <fullName evidence="5">Lipoprotein</fullName>
    </recommendedName>
</protein>
<feature type="signal peptide" evidence="2">
    <location>
        <begin position="1"/>
        <end position="31"/>
    </location>
</feature>
<keyword evidence="2" id="KW-0732">Signal</keyword>
<feature type="chain" id="PRO_5039509076" description="Lipoprotein" evidence="2">
    <location>
        <begin position="32"/>
        <end position="266"/>
    </location>
</feature>
<dbReference type="KEGG" id="ndk:I601_2965"/>
<dbReference type="PROSITE" id="PS51257">
    <property type="entry name" value="PROKAR_LIPOPROTEIN"/>
    <property type="match status" value="1"/>
</dbReference>